<dbReference type="PANTHER" id="PTHR24260:SF136">
    <property type="entry name" value="GH08193P-RELATED"/>
    <property type="match status" value="1"/>
</dbReference>
<evidence type="ECO:0000313" key="4">
    <source>
        <dbReference type="Proteomes" id="UP000438448"/>
    </source>
</evidence>
<name>A0A7K0D1X7_9NOCA</name>
<dbReference type="GO" id="GO:0004252">
    <property type="term" value="F:serine-type endopeptidase activity"/>
    <property type="evidence" value="ECO:0007669"/>
    <property type="project" value="InterPro"/>
</dbReference>
<evidence type="ECO:0000256" key="1">
    <source>
        <dbReference type="SAM" id="SignalP"/>
    </source>
</evidence>
<evidence type="ECO:0000313" key="3">
    <source>
        <dbReference type="EMBL" id="MQY19719.1"/>
    </source>
</evidence>
<feature type="domain" description="Peptidase S1" evidence="2">
    <location>
        <begin position="25"/>
        <end position="277"/>
    </location>
</feature>
<dbReference type="Gene3D" id="2.40.10.10">
    <property type="entry name" value="Trypsin-like serine proteases"/>
    <property type="match status" value="1"/>
</dbReference>
<dbReference type="InterPro" id="IPR001254">
    <property type="entry name" value="Trypsin_dom"/>
</dbReference>
<dbReference type="SUPFAM" id="SSF50494">
    <property type="entry name" value="Trypsin-like serine proteases"/>
    <property type="match status" value="1"/>
</dbReference>
<reference evidence="3 4" key="1">
    <citation type="submission" date="2019-10" db="EMBL/GenBank/DDBJ databases">
        <title>Nocardia macrotermitis sp. nov. and Nocardia aurantia sp. nov., isolated from the gut of fungus growing-termite Macrotermes natalensis.</title>
        <authorList>
            <person name="Benndorf R."/>
            <person name="Schwitalla J."/>
            <person name="Martin K."/>
            <person name="De Beer W."/>
            <person name="Kaster A.-K."/>
            <person name="Vollmers J."/>
            <person name="Poulsen M."/>
            <person name="Beemelmanns C."/>
        </authorList>
    </citation>
    <scope>NUCLEOTIDE SEQUENCE [LARGE SCALE GENOMIC DNA]</scope>
    <source>
        <strain evidence="3 4">RB20</strain>
    </source>
</reference>
<dbReference type="InterPro" id="IPR009003">
    <property type="entry name" value="Peptidase_S1_PA"/>
</dbReference>
<keyword evidence="4" id="KW-1185">Reference proteome</keyword>
<proteinExistence type="predicted"/>
<feature type="signal peptide" evidence="1">
    <location>
        <begin position="1"/>
        <end position="24"/>
    </location>
</feature>
<protein>
    <recommendedName>
        <fullName evidence="2">Peptidase S1 domain-containing protein</fullName>
    </recommendedName>
</protein>
<dbReference type="InterPro" id="IPR018114">
    <property type="entry name" value="TRYPSIN_HIS"/>
</dbReference>
<dbReference type="Pfam" id="PF00089">
    <property type="entry name" value="Trypsin"/>
    <property type="match status" value="1"/>
</dbReference>
<dbReference type="GO" id="GO:0006508">
    <property type="term" value="P:proteolysis"/>
    <property type="evidence" value="ECO:0007669"/>
    <property type="project" value="InterPro"/>
</dbReference>
<dbReference type="EMBL" id="WEGK01000005">
    <property type="protein sequence ID" value="MQY19719.1"/>
    <property type="molecule type" value="Genomic_DNA"/>
</dbReference>
<dbReference type="PANTHER" id="PTHR24260">
    <property type="match status" value="1"/>
</dbReference>
<dbReference type="InterPro" id="IPR043504">
    <property type="entry name" value="Peptidase_S1_PA_chymotrypsin"/>
</dbReference>
<dbReference type="AlphaFoldDB" id="A0A7K0D1X7"/>
<accession>A0A7K0D1X7</accession>
<dbReference type="Proteomes" id="UP000438448">
    <property type="component" value="Unassembled WGS sequence"/>
</dbReference>
<dbReference type="InterPro" id="IPR001314">
    <property type="entry name" value="Peptidase_S1A"/>
</dbReference>
<organism evidence="3 4">
    <name type="scientific">Nocardia macrotermitis</name>
    <dbReference type="NCBI Taxonomy" id="2585198"/>
    <lineage>
        <taxon>Bacteria</taxon>
        <taxon>Bacillati</taxon>
        <taxon>Actinomycetota</taxon>
        <taxon>Actinomycetes</taxon>
        <taxon>Mycobacteriales</taxon>
        <taxon>Nocardiaceae</taxon>
        <taxon>Nocardia</taxon>
    </lineage>
</organism>
<keyword evidence="1" id="KW-0732">Signal</keyword>
<dbReference type="SMART" id="SM00020">
    <property type="entry name" value="Tryp_SPc"/>
    <property type="match status" value="1"/>
</dbReference>
<dbReference type="PROSITE" id="PS50240">
    <property type="entry name" value="TRYPSIN_DOM"/>
    <property type="match status" value="1"/>
</dbReference>
<feature type="chain" id="PRO_5029903905" description="Peptidase S1 domain-containing protein" evidence="1">
    <location>
        <begin position="25"/>
        <end position="373"/>
    </location>
</feature>
<dbReference type="InterPro" id="IPR051333">
    <property type="entry name" value="CLIP_Serine_Protease"/>
</dbReference>
<sequence length="373" mass="38577">MRLRVLAGAAVTVAVLPSAGVAQAMVNGTPVTDPSTAQWVATIDPIGTGSLFDTAGCGGALVSSDRVVTAGHCVDELDPYRMRIHINARTLSRDPGIVRGVRGIVVAPGYTAVPTPGDADPNDASGRDDLAVILLDRPVDGVPVLPIASSRPAPGTPISVFAHGNTGKAVSFEDPAYRDDTLHRGNLTVISHADCAAATPATIDERSVLCAQDTVTHRVGGCWRDSGSPAVHYVRGRPELVGLFSFGGETAGKECAPTFEGLADPTAFRDWILGPLSAHEPYPTGEPVVRKTSGSLHCVPPQWDSVRGRPPTSSSVDWSTLTWMGSLPVLTPIPGATSADLPDHGKGEVVCAVTAANSGGTIRTWSSGVHLAG</sequence>
<dbReference type="PRINTS" id="PR00722">
    <property type="entry name" value="CHYMOTRYPSIN"/>
</dbReference>
<evidence type="ECO:0000259" key="2">
    <source>
        <dbReference type="PROSITE" id="PS50240"/>
    </source>
</evidence>
<gene>
    <name evidence="3" type="ORF">NRB20_28130</name>
</gene>
<comment type="caution">
    <text evidence="3">The sequence shown here is derived from an EMBL/GenBank/DDBJ whole genome shotgun (WGS) entry which is preliminary data.</text>
</comment>
<dbReference type="PROSITE" id="PS00134">
    <property type="entry name" value="TRYPSIN_HIS"/>
    <property type="match status" value="1"/>
</dbReference>